<keyword evidence="4 10" id="KW-0808">Transferase</keyword>
<evidence type="ECO:0000256" key="8">
    <source>
        <dbReference type="SAM" id="Phobius"/>
    </source>
</evidence>
<feature type="transmembrane region" description="Helical" evidence="8">
    <location>
        <begin position="151"/>
        <end position="173"/>
    </location>
</feature>
<feature type="transmembrane region" description="Helical" evidence="8">
    <location>
        <begin position="403"/>
        <end position="421"/>
    </location>
</feature>
<keyword evidence="3 10" id="KW-0328">Glycosyltransferase</keyword>
<feature type="transmembrane region" description="Helical" evidence="8">
    <location>
        <begin position="367"/>
        <end position="383"/>
    </location>
</feature>
<evidence type="ECO:0000256" key="6">
    <source>
        <dbReference type="ARBA" id="ARBA00022989"/>
    </source>
</evidence>
<evidence type="ECO:0000259" key="9">
    <source>
        <dbReference type="Pfam" id="PF13231"/>
    </source>
</evidence>
<dbReference type="InterPro" id="IPR038731">
    <property type="entry name" value="RgtA/B/C-like"/>
</dbReference>
<dbReference type="Proteomes" id="UP001594351">
    <property type="component" value="Unassembled WGS sequence"/>
</dbReference>
<evidence type="ECO:0000256" key="1">
    <source>
        <dbReference type="ARBA" id="ARBA00004651"/>
    </source>
</evidence>
<evidence type="ECO:0000256" key="7">
    <source>
        <dbReference type="ARBA" id="ARBA00023136"/>
    </source>
</evidence>
<sequence length="563" mass="64478">MFPGAQFLKKFPIGRLLFSLVVLCGGLLFTFITSKIYGIQFLGYSEDAAGYAEIADSMIQGRGMAQDFIDFYFQRLDTISHRTQHWFSFYSLLLTPLFLLFGKNAFVVKIISTVSYFVLGLVLFQLVKLWFNHTIATATALAYYFHPTPLYLATQGLPDLLFALCLISALFFFHTLDTKKSSSIWLGVSLACGFMTKATFLLLIMILIGASLLYAKRTVTRRMLGSLLLMVLILTPLLGFNLATSGQLFPSDHIYLMCQIGYGENILEDHYAVIWDTPEPHYLQSLVQQGASAFGRRFLIMARSLLSGQYYAEGGLGLLEFTLFPLCLLVVPGLAYSLPPVVRFISLSIIMVWFLFFTLIFTPTDRYFVPLLLMILMLSFRGLEYISEKLSSAMNSPPTLKTILFIMVLGLIFFLETVPTLKNFYQRRVYNPYDEMIFSDRQTLLPVFEDIKTSTQPQETIMVLLPATVHYYTDRQTVPIPYEGYEKVREVISHYQVDYFLDLYPRRLYLGKNALPMLQVMKRWQAPGGQPIMFYKVNHQDHDADDPPLWSHSKGFLYNIPDF</sequence>
<accession>A0ABV6Z632</accession>
<evidence type="ECO:0000256" key="2">
    <source>
        <dbReference type="ARBA" id="ARBA00022475"/>
    </source>
</evidence>
<dbReference type="PANTHER" id="PTHR33908">
    <property type="entry name" value="MANNOSYLTRANSFERASE YKCB-RELATED"/>
    <property type="match status" value="1"/>
</dbReference>
<feature type="transmembrane region" description="Helical" evidence="8">
    <location>
        <begin position="185"/>
        <end position="212"/>
    </location>
</feature>
<evidence type="ECO:0000256" key="3">
    <source>
        <dbReference type="ARBA" id="ARBA00022676"/>
    </source>
</evidence>
<reference evidence="10 11" key="1">
    <citation type="submission" date="2024-09" db="EMBL/GenBank/DDBJ databases">
        <title>Laminarin stimulates single cell rates of sulfate reduction while oxygen inhibits transcriptomic activity in coastal marine sediment.</title>
        <authorList>
            <person name="Lindsay M."/>
            <person name="Orcutt B."/>
            <person name="Emerson D."/>
            <person name="Stepanauskas R."/>
            <person name="D'Angelo T."/>
        </authorList>
    </citation>
    <scope>NUCLEOTIDE SEQUENCE [LARGE SCALE GENOMIC DNA]</scope>
    <source>
        <strain evidence="10">SAG AM-311-K15</strain>
    </source>
</reference>
<evidence type="ECO:0000313" key="10">
    <source>
        <dbReference type="EMBL" id="MFC1853902.1"/>
    </source>
</evidence>
<protein>
    <submittedName>
        <fullName evidence="10">ArnT family glycosyltransferase</fullName>
        <ecNumber evidence="10">2.4.-.-</ecNumber>
    </submittedName>
</protein>
<proteinExistence type="predicted"/>
<keyword evidence="5 8" id="KW-0812">Transmembrane</keyword>
<dbReference type="PANTHER" id="PTHR33908:SF11">
    <property type="entry name" value="MEMBRANE PROTEIN"/>
    <property type="match status" value="1"/>
</dbReference>
<organism evidence="10 11">
    <name type="scientific">candidate division CSSED10-310 bacterium</name>
    <dbReference type="NCBI Taxonomy" id="2855610"/>
    <lineage>
        <taxon>Bacteria</taxon>
        <taxon>Bacteria division CSSED10-310</taxon>
    </lineage>
</organism>
<keyword evidence="6 8" id="KW-1133">Transmembrane helix</keyword>
<name>A0ABV6Z632_UNCC1</name>
<feature type="transmembrane region" description="Helical" evidence="8">
    <location>
        <begin position="341"/>
        <end position="360"/>
    </location>
</feature>
<evidence type="ECO:0000256" key="5">
    <source>
        <dbReference type="ARBA" id="ARBA00022692"/>
    </source>
</evidence>
<evidence type="ECO:0000256" key="4">
    <source>
        <dbReference type="ARBA" id="ARBA00022679"/>
    </source>
</evidence>
<keyword evidence="2" id="KW-1003">Cell membrane</keyword>
<feature type="transmembrane region" description="Helical" evidence="8">
    <location>
        <begin position="85"/>
        <end position="102"/>
    </location>
</feature>
<feature type="domain" description="Glycosyltransferase RgtA/B/C/D-like" evidence="9">
    <location>
        <begin position="93"/>
        <end position="235"/>
    </location>
</feature>
<comment type="caution">
    <text evidence="10">The sequence shown here is derived from an EMBL/GenBank/DDBJ whole genome shotgun (WGS) entry which is preliminary data.</text>
</comment>
<feature type="transmembrane region" description="Helical" evidence="8">
    <location>
        <begin position="224"/>
        <end position="243"/>
    </location>
</feature>
<feature type="transmembrane region" description="Helical" evidence="8">
    <location>
        <begin position="12"/>
        <end position="32"/>
    </location>
</feature>
<dbReference type="EMBL" id="JBHPBY010000640">
    <property type="protein sequence ID" value="MFC1853902.1"/>
    <property type="molecule type" value="Genomic_DNA"/>
</dbReference>
<dbReference type="Pfam" id="PF13231">
    <property type="entry name" value="PMT_2"/>
    <property type="match status" value="1"/>
</dbReference>
<dbReference type="GO" id="GO:0016757">
    <property type="term" value="F:glycosyltransferase activity"/>
    <property type="evidence" value="ECO:0007669"/>
    <property type="project" value="UniProtKB-KW"/>
</dbReference>
<keyword evidence="11" id="KW-1185">Reference proteome</keyword>
<dbReference type="InterPro" id="IPR050297">
    <property type="entry name" value="LipidA_mod_glycosyltrf_83"/>
</dbReference>
<dbReference type="EC" id="2.4.-.-" evidence="10"/>
<comment type="subcellular location">
    <subcellularLocation>
        <location evidence="1">Cell membrane</location>
        <topology evidence="1">Multi-pass membrane protein</topology>
    </subcellularLocation>
</comment>
<feature type="transmembrane region" description="Helical" evidence="8">
    <location>
        <begin position="114"/>
        <end position="131"/>
    </location>
</feature>
<keyword evidence="7 8" id="KW-0472">Membrane</keyword>
<gene>
    <name evidence="10" type="ORF">ACFL27_27270</name>
</gene>
<feature type="transmembrane region" description="Helical" evidence="8">
    <location>
        <begin position="310"/>
        <end position="335"/>
    </location>
</feature>
<evidence type="ECO:0000313" key="11">
    <source>
        <dbReference type="Proteomes" id="UP001594351"/>
    </source>
</evidence>